<dbReference type="Pfam" id="PF23928">
    <property type="entry name" value="DUF7266"/>
    <property type="match status" value="1"/>
</dbReference>
<dbReference type="AlphaFoldDB" id="A0ABD5UJE6"/>
<protein>
    <recommendedName>
        <fullName evidence="4">Secreted glycoprotein</fullName>
    </recommendedName>
</protein>
<reference evidence="2 3" key="1">
    <citation type="journal article" date="2019" name="Int. J. Syst. Evol. Microbiol.">
        <title>The Global Catalogue of Microorganisms (GCM) 10K type strain sequencing project: providing services to taxonomists for standard genome sequencing and annotation.</title>
        <authorList>
            <consortium name="The Broad Institute Genomics Platform"/>
            <consortium name="The Broad Institute Genome Sequencing Center for Infectious Disease"/>
            <person name="Wu L."/>
            <person name="Ma J."/>
        </authorList>
    </citation>
    <scope>NUCLEOTIDE SEQUENCE [LARGE SCALE GENOMIC DNA]</scope>
    <source>
        <strain evidence="2 3">Y73</strain>
    </source>
</reference>
<comment type="caution">
    <text evidence="2">The sequence shown here is derived from an EMBL/GenBank/DDBJ whole genome shotgun (WGS) entry which is preliminary data.</text>
</comment>
<keyword evidence="1" id="KW-0472">Membrane</keyword>
<evidence type="ECO:0000313" key="2">
    <source>
        <dbReference type="EMBL" id="MFC6889574.1"/>
    </source>
</evidence>
<keyword evidence="3" id="KW-1185">Reference proteome</keyword>
<accession>A0ABD5UJE6</accession>
<proteinExistence type="predicted"/>
<evidence type="ECO:0000313" key="3">
    <source>
        <dbReference type="Proteomes" id="UP001596333"/>
    </source>
</evidence>
<dbReference type="RefSeq" id="WP_379768507.1">
    <property type="nucleotide sequence ID" value="NZ_JBHSXI010000012.1"/>
</dbReference>
<dbReference type="EMBL" id="JBHSXI010000012">
    <property type="protein sequence ID" value="MFC6889574.1"/>
    <property type="molecule type" value="Genomic_DNA"/>
</dbReference>
<keyword evidence="1" id="KW-0812">Transmembrane</keyword>
<evidence type="ECO:0008006" key="4">
    <source>
        <dbReference type="Google" id="ProtNLM"/>
    </source>
</evidence>
<sequence>MREGDGGSGGRSIGGRSPVGFAGDDRAVSVTVGYVLTLAIGAIVLSGVVMGVGGVIDAQTQRTVEGDLSVAGQTVVANLESADRLARAAAADRPESEGNVTVSVEVDVPDRVAGTGYRIEIDDDAEAVVVRTDRPDARVEIPYAATRDVESTTVTGGPLRITYAVDDGEAGPGTLEVTER</sequence>
<dbReference type="Proteomes" id="UP001596333">
    <property type="component" value="Unassembled WGS sequence"/>
</dbReference>
<feature type="transmembrane region" description="Helical" evidence="1">
    <location>
        <begin position="34"/>
        <end position="56"/>
    </location>
</feature>
<organism evidence="2 3">
    <name type="scientific">Halorubrum trueperi</name>
    <dbReference type="NCBI Taxonomy" id="2004704"/>
    <lineage>
        <taxon>Archaea</taxon>
        <taxon>Methanobacteriati</taxon>
        <taxon>Methanobacteriota</taxon>
        <taxon>Stenosarchaea group</taxon>
        <taxon>Halobacteria</taxon>
        <taxon>Halobacteriales</taxon>
        <taxon>Haloferacaceae</taxon>
        <taxon>Halorubrum</taxon>
    </lineage>
</organism>
<dbReference type="InterPro" id="IPR055690">
    <property type="entry name" value="DUF7266"/>
</dbReference>
<gene>
    <name evidence="2" type="ORF">ACFQEY_11165</name>
</gene>
<keyword evidence="1" id="KW-1133">Transmembrane helix</keyword>
<evidence type="ECO:0000256" key="1">
    <source>
        <dbReference type="SAM" id="Phobius"/>
    </source>
</evidence>
<name>A0ABD5UJE6_9EURY</name>